<dbReference type="InterPro" id="IPR007219">
    <property type="entry name" value="XnlR_reg_dom"/>
</dbReference>
<keyword evidence="3" id="KW-0805">Transcription regulation</keyword>
<sequence length="657" mass="72038">MASASSPSGAPANGADPSAPMRIKRNTACIRCRDAKVKCNASLNPSQPCLRCSKLDLDCVVDKGHKRTSRRSKLEELAAEVRNIKEAVVASGPSSTISPAVAPPLRPSQLQSPAARELPYISTAGVPPTYSTPPTSNPSFQGGPMSVEPQTGSPGVSNLTSRPRAAGQVAEPRALASSVFSGEDIDYYFDKYFEHFHPLMPIVRIRDPDACYKAAPVLFWAIIVTACRQYARRESTFQFLVNTISSEVWSAVAAVPVRPPVITALLILSTWSLPTIRFMADPTYMYTGMAVNSCLYLGLHTGKGNYLEFGVRYNVTTTDEEATYTWVASNILSQRTASYLGFPPTAPFTGKALHGVMDGNSPYSIPRSFSINLATARFSNGLLKTLSACLQDGDGISYYVVEQMEEEFVKLQRSLHDGTPDIDDFMLRSTLLEVQVLYWMPLPGRSDEAMQRNLVRTYSTAEGLIKLALDLERKSGFLSHAPHYVFRSLLLAACTIISYVRSPFWSSSLAPVGGEDLVVQNGVLALKTCSVQADDLPIRGSNVMEAYWSVKDRLPPWDTYQLRAANFKHRLGASIVYDCLGRWKKDLEQTRALVGDPTPAGGPSESYSSDTTLAPGQNADLGLSDPLFRGIDWSSFLDDFEWNFPQPLADLDRHPAR</sequence>
<dbReference type="EMBL" id="KV875094">
    <property type="protein sequence ID" value="OIW33287.1"/>
    <property type="molecule type" value="Genomic_DNA"/>
</dbReference>
<evidence type="ECO:0000256" key="3">
    <source>
        <dbReference type="ARBA" id="ARBA00023015"/>
    </source>
</evidence>
<protein>
    <recommendedName>
        <fullName evidence="8">Zn(2)-C6 fungal-type domain-containing protein</fullName>
    </recommendedName>
</protein>
<dbReference type="Pfam" id="PF00172">
    <property type="entry name" value="Zn_clus"/>
    <property type="match status" value="1"/>
</dbReference>
<keyword evidence="4" id="KW-0238">DNA-binding</keyword>
<dbReference type="PANTHER" id="PTHR31845:SF21">
    <property type="entry name" value="REGULATORY PROTEIN LEU3"/>
    <property type="match status" value="1"/>
</dbReference>
<feature type="region of interest" description="Disordered" evidence="7">
    <location>
        <begin position="93"/>
        <end position="164"/>
    </location>
</feature>
<dbReference type="GO" id="GO:0000981">
    <property type="term" value="F:DNA-binding transcription factor activity, RNA polymerase II-specific"/>
    <property type="evidence" value="ECO:0007669"/>
    <property type="project" value="InterPro"/>
</dbReference>
<feature type="compositionally biased region" description="Low complexity" evidence="7">
    <location>
        <begin position="127"/>
        <end position="139"/>
    </location>
</feature>
<dbReference type="InterPro" id="IPR001138">
    <property type="entry name" value="Zn2Cys6_DnaBD"/>
</dbReference>
<dbReference type="PANTHER" id="PTHR31845">
    <property type="entry name" value="FINGER DOMAIN PROTEIN, PUTATIVE-RELATED"/>
    <property type="match status" value="1"/>
</dbReference>
<gene>
    <name evidence="9" type="ORF">CONLIGDRAFT_167781</name>
</gene>
<accession>A0A1J7IZT2</accession>
<dbReference type="InterPro" id="IPR036864">
    <property type="entry name" value="Zn2-C6_fun-type_DNA-bd_sf"/>
</dbReference>
<name>A0A1J7IZT2_9PEZI</name>
<dbReference type="InParanoid" id="A0A1J7IZT2"/>
<evidence type="ECO:0000256" key="4">
    <source>
        <dbReference type="ARBA" id="ARBA00023125"/>
    </source>
</evidence>
<proteinExistence type="predicted"/>
<evidence type="ECO:0000256" key="2">
    <source>
        <dbReference type="ARBA" id="ARBA00022723"/>
    </source>
</evidence>
<feature type="region of interest" description="Disordered" evidence="7">
    <location>
        <begin position="593"/>
        <end position="615"/>
    </location>
</feature>
<dbReference type="GO" id="GO:0008270">
    <property type="term" value="F:zinc ion binding"/>
    <property type="evidence" value="ECO:0007669"/>
    <property type="project" value="InterPro"/>
</dbReference>
<organism evidence="9 10">
    <name type="scientific">Coniochaeta ligniaria NRRL 30616</name>
    <dbReference type="NCBI Taxonomy" id="1408157"/>
    <lineage>
        <taxon>Eukaryota</taxon>
        <taxon>Fungi</taxon>
        <taxon>Dikarya</taxon>
        <taxon>Ascomycota</taxon>
        <taxon>Pezizomycotina</taxon>
        <taxon>Sordariomycetes</taxon>
        <taxon>Sordariomycetidae</taxon>
        <taxon>Coniochaetales</taxon>
        <taxon>Coniochaetaceae</taxon>
        <taxon>Coniochaeta</taxon>
    </lineage>
</organism>
<dbReference type="CDD" id="cd12148">
    <property type="entry name" value="fungal_TF_MHR"/>
    <property type="match status" value="1"/>
</dbReference>
<dbReference type="PROSITE" id="PS50048">
    <property type="entry name" value="ZN2_CY6_FUNGAL_2"/>
    <property type="match status" value="1"/>
</dbReference>
<evidence type="ECO:0000256" key="6">
    <source>
        <dbReference type="ARBA" id="ARBA00023242"/>
    </source>
</evidence>
<reference evidence="9 10" key="1">
    <citation type="submission" date="2016-10" db="EMBL/GenBank/DDBJ databases">
        <title>Draft genome sequence of Coniochaeta ligniaria NRRL30616, a lignocellulolytic fungus for bioabatement of inhibitors in plant biomass hydrolysates.</title>
        <authorList>
            <consortium name="DOE Joint Genome Institute"/>
            <person name="Jimenez D.J."/>
            <person name="Hector R.E."/>
            <person name="Riley R."/>
            <person name="Sun H."/>
            <person name="Grigoriev I.V."/>
            <person name="Van Elsas J.D."/>
            <person name="Nichols N.N."/>
        </authorList>
    </citation>
    <scope>NUCLEOTIDE SEQUENCE [LARGE SCALE GENOMIC DNA]</scope>
    <source>
        <strain evidence="9 10">NRRL 30616</strain>
    </source>
</reference>
<comment type="subcellular location">
    <subcellularLocation>
        <location evidence="1">Nucleus</location>
    </subcellularLocation>
</comment>
<keyword evidence="6" id="KW-0539">Nucleus</keyword>
<keyword evidence="5" id="KW-0804">Transcription</keyword>
<dbReference type="STRING" id="1408157.A0A1J7IZT2"/>
<dbReference type="OrthoDB" id="2341546at2759"/>
<feature type="compositionally biased region" description="Polar residues" evidence="7">
    <location>
        <begin position="605"/>
        <end position="615"/>
    </location>
</feature>
<dbReference type="Gene3D" id="4.10.240.10">
    <property type="entry name" value="Zn(2)-C6 fungal-type DNA-binding domain"/>
    <property type="match status" value="1"/>
</dbReference>
<feature type="domain" description="Zn(2)-C6 fungal-type" evidence="8">
    <location>
        <begin position="28"/>
        <end position="61"/>
    </location>
</feature>
<evidence type="ECO:0000256" key="7">
    <source>
        <dbReference type="SAM" id="MobiDB-lite"/>
    </source>
</evidence>
<evidence type="ECO:0000256" key="5">
    <source>
        <dbReference type="ARBA" id="ARBA00023163"/>
    </source>
</evidence>
<dbReference type="InterPro" id="IPR051089">
    <property type="entry name" value="prtT"/>
</dbReference>
<dbReference type="Proteomes" id="UP000182658">
    <property type="component" value="Unassembled WGS sequence"/>
</dbReference>
<feature type="compositionally biased region" description="Polar residues" evidence="7">
    <location>
        <begin position="148"/>
        <end position="161"/>
    </location>
</feature>
<dbReference type="AlphaFoldDB" id="A0A1J7IZT2"/>
<keyword evidence="2" id="KW-0479">Metal-binding</keyword>
<keyword evidence="10" id="KW-1185">Reference proteome</keyword>
<evidence type="ECO:0000256" key="1">
    <source>
        <dbReference type="ARBA" id="ARBA00004123"/>
    </source>
</evidence>
<feature type="region of interest" description="Disordered" evidence="7">
    <location>
        <begin position="1"/>
        <end position="20"/>
    </location>
</feature>
<evidence type="ECO:0000313" key="10">
    <source>
        <dbReference type="Proteomes" id="UP000182658"/>
    </source>
</evidence>
<dbReference type="SMART" id="SM00066">
    <property type="entry name" value="GAL4"/>
    <property type="match status" value="1"/>
</dbReference>
<dbReference type="Pfam" id="PF04082">
    <property type="entry name" value="Fungal_trans"/>
    <property type="match status" value="1"/>
</dbReference>
<dbReference type="CDD" id="cd00067">
    <property type="entry name" value="GAL4"/>
    <property type="match status" value="1"/>
</dbReference>
<dbReference type="GO" id="GO:0000976">
    <property type="term" value="F:transcription cis-regulatory region binding"/>
    <property type="evidence" value="ECO:0007669"/>
    <property type="project" value="TreeGrafter"/>
</dbReference>
<evidence type="ECO:0000259" key="8">
    <source>
        <dbReference type="PROSITE" id="PS50048"/>
    </source>
</evidence>
<evidence type="ECO:0000313" key="9">
    <source>
        <dbReference type="EMBL" id="OIW33287.1"/>
    </source>
</evidence>
<dbReference type="GO" id="GO:0005634">
    <property type="term" value="C:nucleus"/>
    <property type="evidence" value="ECO:0007669"/>
    <property type="project" value="UniProtKB-SubCell"/>
</dbReference>
<dbReference type="GO" id="GO:0006351">
    <property type="term" value="P:DNA-templated transcription"/>
    <property type="evidence" value="ECO:0007669"/>
    <property type="project" value="InterPro"/>
</dbReference>
<dbReference type="SUPFAM" id="SSF57701">
    <property type="entry name" value="Zn2/Cys6 DNA-binding domain"/>
    <property type="match status" value="1"/>
</dbReference>
<dbReference type="PROSITE" id="PS00463">
    <property type="entry name" value="ZN2_CY6_FUNGAL_1"/>
    <property type="match status" value="1"/>
</dbReference>